<dbReference type="PROSITE" id="PS00211">
    <property type="entry name" value="ABC_TRANSPORTER_1"/>
    <property type="match status" value="1"/>
</dbReference>
<dbReference type="PROSITE" id="PS50893">
    <property type="entry name" value="ABC_TRANSPORTER_2"/>
    <property type="match status" value="1"/>
</dbReference>
<dbReference type="Gene3D" id="3.40.50.300">
    <property type="entry name" value="P-loop containing nucleotide triphosphate hydrolases"/>
    <property type="match status" value="1"/>
</dbReference>
<dbReference type="InterPro" id="IPR003439">
    <property type="entry name" value="ABC_transporter-like_ATP-bd"/>
</dbReference>
<dbReference type="PANTHER" id="PTHR24220">
    <property type="entry name" value="IMPORT ATP-BINDING PROTEIN"/>
    <property type="match status" value="1"/>
</dbReference>
<dbReference type="EMBL" id="JAJBMB010000022">
    <property type="protein sequence ID" value="MCB5447377.1"/>
    <property type="molecule type" value="Genomic_DNA"/>
</dbReference>
<feature type="domain" description="ABC transporter" evidence="4">
    <location>
        <begin position="4"/>
        <end position="220"/>
    </location>
</feature>
<dbReference type="RefSeq" id="WP_226914403.1">
    <property type="nucleotide sequence ID" value="NZ_BAABXU010000001.1"/>
</dbReference>
<evidence type="ECO:0000259" key="4">
    <source>
        <dbReference type="PROSITE" id="PS50893"/>
    </source>
</evidence>
<organism evidence="5 6">
    <name type="scientific">Intestinibacter bartlettii</name>
    <dbReference type="NCBI Taxonomy" id="261299"/>
    <lineage>
        <taxon>Bacteria</taxon>
        <taxon>Bacillati</taxon>
        <taxon>Bacillota</taxon>
        <taxon>Clostridia</taxon>
        <taxon>Peptostreptococcales</taxon>
        <taxon>Peptostreptococcaceae</taxon>
        <taxon>Intestinibacter</taxon>
    </lineage>
</organism>
<comment type="caution">
    <text evidence="5">The sequence shown here is derived from an EMBL/GenBank/DDBJ whole genome shotgun (WGS) entry which is preliminary data.</text>
</comment>
<dbReference type="InterPro" id="IPR015854">
    <property type="entry name" value="ABC_transpr_LolD-like"/>
</dbReference>
<dbReference type="InterPro" id="IPR027417">
    <property type="entry name" value="P-loop_NTPase"/>
</dbReference>
<keyword evidence="6" id="KW-1185">Reference proteome</keyword>
<evidence type="ECO:0000313" key="5">
    <source>
        <dbReference type="EMBL" id="MCB5447377.1"/>
    </source>
</evidence>
<evidence type="ECO:0000256" key="3">
    <source>
        <dbReference type="ARBA" id="ARBA00022840"/>
    </source>
</evidence>
<dbReference type="GO" id="GO:0005524">
    <property type="term" value="F:ATP binding"/>
    <property type="evidence" value="ECO:0007669"/>
    <property type="project" value="UniProtKB-KW"/>
</dbReference>
<dbReference type="SMART" id="SM00382">
    <property type="entry name" value="AAA"/>
    <property type="match status" value="1"/>
</dbReference>
<dbReference type="InterPro" id="IPR003593">
    <property type="entry name" value="AAA+_ATPase"/>
</dbReference>
<keyword evidence="2" id="KW-0547">Nucleotide-binding</keyword>
<protein>
    <submittedName>
        <fullName evidence="5">ABC transporter ATP-binding protein</fullName>
    </submittedName>
</protein>
<dbReference type="InterPro" id="IPR017871">
    <property type="entry name" value="ABC_transporter-like_CS"/>
</dbReference>
<dbReference type="SUPFAM" id="SSF52540">
    <property type="entry name" value="P-loop containing nucleoside triphosphate hydrolases"/>
    <property type="match status" value="1"/>
</dbReference>
<accession>A0ABS8D1K8</accession>
<evidence type="ECO:0000313" key="6">
    <source>
        <dbReference type="Proteomes" id="UP001299409"/>
    </source>
</evidence>
<dbReference type="CDD" id="cd03255">
    <property type="entry name" value="ABC_MJ0796_LolCDE_FtsE"/>
    <property type="match status" value="1"/>
</dbReference>
<evidence type="ECO:0000256" key="2">
    <source>
        <dbReference type="ARBA" id="ARBA00022741"/>
    </source>
</evidence>
<keyword evidence="3 5" id="KW-0067">ATP-binding</keyword>
<name>A0ABS8D1K8_9FIRM</name>
<evidence type="ECO:0000256" key="1">
    <source>
        <dbReference type="ARBA" id="ARBA00022448"/>
    </source>
</evidence>
<dbReference type="Pfam" id="PF00005">
    <property type="entry name" value="ABC_tran"/>
    <property type="match status" value="1"/>
</dbReference>
<keyword evidence="1" id="KW-0813">Transport</keyword>
<reference evidence="5 6" key="1">
    <citation type="submission" date="2021-10" db="EMBL/GenBank/DDBJ databases">
        <title>Collection of gut derived symbiotic bacterial strains cultured from healthy donors.</title>
        <authorList>
            <person name="Lin H."/>
            <person name="Littmann E."/>
            <person name="Claire K."/>
            <person name="Pamer E."/>
        </authorList>
    </citation>
    <scope>NUCLEOTIDE SEQUENCE [LARGE SCALE GENOMIC DNA]</scope>
    <source>
        <strain evidence="5 6">MSK.17.68</strain>
    </source>
</reference>
<gene>
    <name evidence="5" type="ORF">LIP50_14320</name>
</gene>
<dbReference type="InterPro" id="IPR017911">
    <property type="entry name" value="MacB-like_ATP-bd"/>
</dbReference>
<dbReference type="Proteomes" id="UP001299409">
    <property type="component" value="Unassembled WGS sequence"/>
</dbReference>
<dbReference type="PANTHER" id="PTHR24220:SF86">
    <property type="entry name" value="ABC TRANSPORTER ABCH.1"/>
    <property type="match status" value="1"/>
</dbReference>
<sequence length="220" mass="24638">MVIISLKDVNKKYDSNFILKNVNLDIEDSKIYVIKGESGVGKSTLLNILGLLDKPTSGNIEINGKIVNNLKDDELSEIRMNTLGFVFQSFYLNNNLKAYENVEVAMYINKKFSKKEIENRAENLLEILGLSDKKMSFPNELSGGEQQRVAIARALANEAKCILADEPTGNLDKNNEKIVLDCFKNLANDGRTIVIVTHSDSVLEYADKVYCIKNGILEEL</sequence>
<proteinExistence type="predicted"/>